<evidence type="ECO:0000256" key="1">
    <source>
        <dbReference type="SAM" id="SignalP"/>
    </source>
</evidence>
<feature type="chain" id="PRO_5021441341" evidence="1">
    <location>
        <begin position="30"/>
        <end position="296"/>
    </location>
</feature>
<proteinExistence type="predicted"/>
<comment type="caution">
    <text evidence="2">The sequence shown here is derived from an EMBL/GenBank/DDBJ whole genome shotgun (WGS) entry which is preliminary data.</text>
</comment>
<dbReference type="Proteomes" id="UP000298438">
    <property type="component" value="Unassembled WGS sequence"/>
</dbReference>
<reference evidence="2 3" key="1">
    <citation type="submission" date="2019-03" db="EMBL/GenBank/DDBJ databases">
        <title>Draft Genome Sequence of Massilia arenosa sp. nov., a Novel Massilia Species Isolated from a Sandy-loam Maize Soil.</title>
        <authorList>
            <person name="Raths R."/>
            <person name="Peta V."/>
            <person name="Bucking H."/>
        </authorList>
    </citation>
    <scope>NUCLEOTIDE SEQUENCE [LARGE SCALE GENOMIC DNA]</scope>
    <source>
        <strain evidence="2 3">MC02</strain>
    </source>
</reference>
<feature type="non-terminal residue" evidence="2">
    <location>
        <position position="296"/>
    </location>
</feature>
<accession>A0A4Y9S8I5</accession>
<keyword evidence="1" id="KW-0732">Signal</keyword>
<keyword evidence="3" id="KW-1185">Reference proteome</keyword>
<evidence type="ECO:0000313" key="2">
    <source>
        <dbReference type="EMBL" id="TFW15841.1"/>
    </source>
</evidence>
<name>A0A4Y9S8I5_9BURK</name>
<dbReference type="AlphaFoldDB" id="A0A4Y9S8I5"/>
<protein>
    <submittedName>
        <fullName evidence="2">Uncharacterized protein</fullName>
    </submittedName>
</protein>
<organism evidence="2 3">
    <name type="scientific">Zemynaea arenosa</name>
    <dbReference type="NCBI Taxonomy" id="2561931"/>
    <lineage>
        <taxon>Bacteria</taxon>
        <taxon>Pseudomonadati</taxon>
        <taxon>Pseudomonadota</taxon>
        <taxon>Betaproteobacteria</taxon>
        <taxon>Burkholderiales</taxon>
        <taxon>Oxalobacteraceae</taxon>
        <taxon>Telluria group</taxon>
        <taxon>Zemynaea</taxon>
    </lineage>
</organism>
<dbReference type="EMBL" id="SPVF01000223">
    <property type="protein sequence ID" value="TFW15841.1"/>
    <property type="molecule type" value="Genomic_DNA"/>
</dbReference>
<evidence type="ECO:0000313" key="3">
    <source>
        <dbReference type="Proteomes" id="UP000298438"/>
    </source>
</evidence>
<gene>
    <name evidence="2" type="ORF">E4L96_17445</name>
</gene>
<feature type="signal peptide" evidence="1">
    <location>
        <begin position="1"/>
        <end position="29"/>
    </location>
</feature>
<sequence length="296" mass="31062">MNRTRAMATGLAALLPLLPMSLISSPAQAQQYREYRDVNPAIQGFNVDEVRRLDPGVELPFTLFGTPGGTATIHISGANRNLTMVETEPGRYEGVYTIGTRDKITPSSSVRANLRVGNNVASSILSESLVRLPRGDRGTAVAGGPHIERFDVESNANDLGPGSDLVFTVNGTPGGRVRMSIAGARGEFFLPEVQPGLYRGTYTVRNGDAIRPDSQVNASLRQGDRVVSATLGKPLLAAAAPAVVERRVTRYCTNCATIEAVNIVNVSGDGGYIGAIAGTVVGGLLGNQVGSGNGRT</sequence>